<keyword evidence="2" id="KW-1185">Reference proteome</keyword>
<proteinExistence type="predicted"/>
<accession>A0A2P5AH83</accession>
<organism evidence="1 2">
    <name type="scientific">Parasponia andersonii</name>
    <name type="common">Sponia andersonii</name>
    <dbReference type="NCBI Taxonomy" id="3476"/>
    <lineage>
        <taxon>Eukaryota</taxon>
        <taxon>Viridiplantae</taxon>
        <taxon>Streptophyta</taxon>
        <taxon>Embryophyta</taxon>
        <taxon>Tracheophyta</taxon>
        <taxon>Spermatophyta</taxon>
        <taxon>Magnoliopsida</taxon>
        <taxon>eudicotyledons</taxon>
        <taxon>Gunneridae</taxon>
        <taxon>Pentapetalae</taxon>
        <taxon>rosids</taxon>
        <taxon>fabids</taxon>
        <taxon>Rosales</taxon>
        <taxon>Cannabaceae</taxon>
        <taxon>Parasponia</taxon>
    </lineage>
</organism>
<dbReference type="AlphaFoldDB" id="A0A2P5AH83"/>
<protein>
    <submittedName>
        <fullName evidence="1">Uncharacterized protein</fullName>
    </submittedName>
</protein>
<evidence type="ECO:0000313" key="2">
    <source>
        <dbReference type="Proteomes" id="UP000237105"/>
    </source>
</evidence>
<name>A0A2P5AH83_PARAD</name>
<feature type="non-terminal residue" evidence="1">
    <location>
        <position position="67"/>
    </location>
</feature>
<dbReference type="OrthoDB" id="10279355at2759"/>
<sequence length="67" mass="7877">MSKQPHYLRMYFFAIRMRWIISKNVMNDPPSEPNETQGSLQIIQSEYHVGNIPIVIVFQEARLQADV</sequence>
<comment type="caution">
    <text evidence="1">The sequence shown here is derived from an EMBL/GenBank/DDBJ whole genome shotgun (WGS) entry which is preliminary data.</text>
</comment>
<gene>
    <name evidence="1" type="ORF">PanWU01x14_332870</name>
</gene>
<dbReference type="Proteomes" id="UP000237105">
    <property type="component" value="Unassembled WGS sequence"/>
</dbReference>
<dbReference type="EMBL" id="JXTB01000592">
    <property type="protein sequence ID" value="PON35890.1"/>
    <property type="molecule type" value="Genomic_DNA"/>
</dbReference>
<evidence type="ECO:0000313" key="1">
    <source>
        <dbReference type="EMBL" id="PON35890.1"/>
    </source>
</evidence>
<reference evidence="2" key="1">
    <citation type="submission" date="2016-06" db="EMBL/GenBank/DDBJ databases">
        <title>Parallel loss of symbiosis genes in relatives of nitrogen-fixing non-legume Parasponia.</title>
        <authorList>
            <person name="Van Velzen R."/>
            <person name="Holmer R."/>
            <person name="Bu F."/>
            <person name="Rutten L."/>
            <person name="Van Zeijl A."/>
            <person name="Liu W."/>
            <person name="Santuari L."/>
            <person name="Cao Q."/>
            <person name="Sharma T."/>
            <person name="Shen D."/>
            <person name="Roswanjaya Y."/>
            <person name="Wardhani T."/>
            <person name="Kalhor M.S."/>
            <person name="Jansen J."/>
            <person name="Van den Hoogen J."/>
            <person name="Gungor B."/>
            <person name="Hartog M."/>
            <person name="Hontelez J."/>
            <person name="Verver J."/>
            <person name="Yang W.-C."/>
            <person name="Schijlen E."/>
            <person name="Repin R."/>
            <person name="Schilthuizen M."/>
            <person name="Schranz E."/>
            <person name="Heidstra R."/>
            <person name="Miyata K."/>
            <person name="Fedorova E."/>
            <person name="Kohlen W."/>
            <person name="Bisseling T."/>
            <person name="Smit S."/>
            <person name="Geurts R."/>
        </authorList>
    </citation>
    <scope>NUCLEOTIDE SEQUENCE [LARGE SCALE GENOMIC DNA]</scope>
    <source>
        <strain evidence="2">cv. WU1-14</strain>
    </source>
</reference>